<protein>
    <submittedName>
        <fullName evidence="1">Uncharacterized protein</fullName>
    </submittedName>
</protein>
<comment type="caution">
    <text evidence="1">The sequence shown here is derived from an EMBL/GenBank/DDBJ whole genome shotgun (WGS) entry which is preliminary data.</text>
</comment>
<reference evidence="1" key="1">
    <citation type="submission" date="2023-07" db="EMBL/GenBank/DDBJ databases">
        <title>draft genome sequence of fig (Ficus carica).</title>
        <authorList>
            <person name="Takahashi T."/>
            <person name="Nishimura K."/>
        </authorList>
    </citation>
    <scope>NUCLEOTIDE SEQUENCE</scope>
</reference>
<organism evidence="1 2">
    <name type="scientific">Ficus carica</name>
    <name type="common">Common fig</name>
    <dbReference type="NCBI Taxonomy" id="3494"/>
    <lineage>
        <taxon>Eukaryota</taxon>
        <taxon>Viridiplantae</taxon>
        <taxon>Streptophyta</taxon>
        <taxon>Embryophyta</taxon>
        <taxon>Tracheophyta</taxon>
        <taxon>Spermatophyta</taxon>
        <taxon>Magnoliopsida</taxon>
        <taxon>eudicotyledons</taxon>
        <taxon>Gunneridae</taxon>
        <taxon>Pentapetalae</taxon>
        <taxon>rosids</taxon>
        <taxon>fabids</taxon>
        <taxon>Rosales</taxon>
        <taxon>Moraceae</taxon>
        <taxon>Ficeae</taxon>
        <taxon>Ficus</taxon>
    </lineage>
</organism>
<evidence type="ECO:0000313" key="2">
    <source>
        <dbReference type="Proteomes" id="UP001187192"/>
    </source>
</evidence>
<name>A0AA88A9Z1_FICCA</name>
<dbReference type="EMBL" id="BTGU01000040">
    <property type="protein sequence ID" value="GMN52004.1"/>
    <property type="molecule type" value="Genomic_DNA"/>
</dbReference>
<evidence type="ECO:0000313" key="1">
    <source>
        <dbReference type="EMBL" id="GMN52004.1"/>
    </source>
</evidence>
<dbReference type="Proteomes" id="UP001187192">
    <property type="component" value="Unassembled WGS sequence"/>
</dbReference>
<proteinExistence type="predicted"/>
<keyword evidence="2" id="KW-1185">Reference proteome</keyword>
<gene>
    <name evidence="1" type="ORF">TIFTF001_021154</name>
</gene>
<sequence>MIWLPLMQISPAWFRGSDTPVLGSIIFTSAFLTTVPQAPDFTGNDSLANAKHIDTDPPSVMP</sequence>
<accession>A0AA88A9Z1</accession>
<dbReference type="AlphaFoldDB" id="A0AA88A9Z1"/>